<sequence>MPLKKRKSSENCWQQKSSNHFRSCLACDVKDNLELREQASALYSPTRRVRFMTDLPGRESVSDCGDSRRSSSRDFFKAAIAVGEKLERRRKTRSCKRLEIRKALETSKVDKKKLIQNLEQILQNNSALESKLSLVQDEPGGSRM</sequence>
<keyword evidence="1" id="KW-0175">Coiled coil</keyword>
<dbReference type="EMBL" id="IACJ01086079">
    <property type="protein sequence ID" value="LAA49790.1"/>
    <property type="molecule type" value="Transcribed_RNA"/>
</dbReference>
<reference evidence="2" key="2">
    <citation type="submission" date="2017-11" db="EMBL/GenBank/DDBJ databases">
        <title>Coralsnake Venomics: Analyses of Venom Gland Transcriptomes and Proteomes of Six Brazilian Taxa.</title>
        <authorList>
            <person name="Aird S.D."/>
            <person name="Jorge da Silva N."/>
            <person name="Qiu L."/>
            <person name="Villar-Briones A."/>
            <person name="Aparecida-Saddi V."/>
            <person name="Campos-Telles M.P."/>
            <person name="Grau M."/>
            <person name="Mikheyev A.S."/>
        </authorList>
    </citation>
    <scope>NUCLEOTIDE SEQUENCE</scope>
    <source>
        <tissue evidence="2">Venom_gland</tissue>
    </source>
</reference>
<evidence type="ECO:0000313" key="2">
    <source>
        <dbReference type="EMBL" id="LAA49790.1"/>
    </source>
</evidence>
<feature type="coiled-coil region" evidence="1">
    <location>
        <begin position="104"/>
        <end position="138"/>
    </location>
</feature>
<accession>A0A2D4FQP3</accession>
<dbReference type="AlphaFoldDB" id="A0A2D4FQP3"/>
<organism evidence="2">
    <name type="scientific">Micrurus corallinus</name>
    <name type="common">Brazilian coral snake</name>
    <dbReference type="NCBI Taxonomy" id="54390"/>
    <lineage>
        <taxon>Eukaryota</taxon>
        <taxon>Metazoa</taxon>
        <taxon>Chordata</taxon>
        <taxon>Craniata</taxon>
        <taxon>Vertebrata</taxon>
        <taxon>Euteleostomi</taxon>
        <taxon>Lepidosauria</taxon>
        <taxon>Squamata</taxon>
        <taxon>Bifurcata</taxon>
        <taxon>Unidentata</taxon>
        <taxon>Episquamata</taxon>
        <taxon>Toxicofera</taxon>
        <taxon>Serpentes</taxon>
        <taxon>Colubroidea</taxon>
        <taxon>Elapidae</taxon>
        <taxon>Elapinae</taxon>
        <taxon>Micrurus</taxon>
    </lineage>
</organism>
<name>A0A2D4FQP3_MICCO</name>
<evidence type="ECO:0000256" key="1">
    <source>
        <dbReference type="SAM" id="Coils"/>
    </source>
</evidence>
<reference evidence="2" key="1">
    <citation type="submission" date="2017-07" db="EMBL/GenBank/DDBJ databases">
        <authorList>
            <person name="Mikheyev A."/>
            <person name="Grau M."/>
        </authorList>
    </citation>
    <scope>NUCLEOTIDE SEQUENCE</scope>
    <source>
        <tissue evidence="2">Venom_gland</tissue>
    </source>
</reference>
<proteinExistence type="predicted"/>
<protein>
    <submittedName>
        <fullName evidence="2">Uncharacterized protein</fullName>
    </submittedName>
</protein>